<dbReference type="Proteomes" id="UP000292346">
    <property type="component" value="Unassembled WGS sequence"/>
</dbReference>
<protein>
    <recommendedName>
        <fullName evidence="1">Integrin beta subunit VWA domain-containing protein</fullName>
    </recommendedName>
</protein>
<dbReference type="OrthoDB" id="9808778at2"/>
<comment type="caution">
    <text evidence="2">The sequence shown here is derived from an EMBL/GenBank/DDBJ whole genome shotgun (WGS) entry which is preliminary data.</text>
</comment>
<reference evidence="2 3" key="1">
    <citation type="submission" date="2019-02" db="EMBL/GenBank/DDBJ databases">
        <title>Kribbella capetownensis sp. nov. and Kribbella speibonae sp. nov., isolated from soil.</title>
        <authorList>
            <person name="Curtis S.M."/>
            <person name="Norton I."/>
            <person name="Everest G.J."/>
            <person name="Meyers P.R."/>
        </authorList>
    </citation>
    <scope>NUCLEOTIDE SEQUENCE [LARGE SCALE GENOMIC DNA]</scope>
    <source>
        <strain evidence="2 3">KCTC 29219</strain>
    </source>
</reference>
<dbReference type="AlphaFoldDB" id="A0A4R0H144"/>
<evidence type="ECO:0000313" key="3">
    <source>
        <dbReference type="Proteomes" id="UP000292346"/>
    </source>
</evidence>
<accession>A0A4R0H144</accession>
<dbReference type="Gene3D" id="3.40.50.410">
    <property type="entry name" value="von Willebrand factor, type A domain"/>
    <property type="match status" value="1"/>
</dbReference>
<dbReference type="EMBL" id="SJJZ01000006">
    <property type="protein sequence ID" value="TCC01952.1"/>
    <property type="molecule type" value="Genomic_DNA"/>
</dbReference>
<dbReference type="InterPro" id="IPR002369">
    <property type="entry name" value="Integrin_bsu_VWA"/>
</dbReference>
<feature type="domain" description="Integrin beta subunit VWA" evidence="1">
    <location>
        <begin position="195"/>
        <end position="275"/>
    </location>
</feature>
<sequence length="581" mass="60055">MSSTAGGSSGGEIGPEPTEAVRVALVEALGTEEIDVVAGETGRMPDGQEVRAFYGVVRGEPNHGTSIAVDASGAVHPRRRLEALAGPGLFVPATAAPAAAPAVAAVEPVTVDPPTNTWVLPECVTEHETVTVQIPQSRIPPKADVYLLADTTFSMHDVISAVQSGIGAIVSDPAFAGFDLAWGAGNYKDFPVGPNPYAFQHQLAPTPGVADVNAAVAIWTASDGFDIPEGQLFALQQVATDPAIGWRTDSKRIVVWFGDAPGHDPVCSALSGVPDVTEGTATAALVAAGITLVAVSTNTGTADALDGDPTQFATDYGPCPVGGSAGQATRMTAATPGGTHTVGVDAAQIVNTLIPLINAAVHSIADVHLQPTGSIAQFVTSITPPSYGPLPGNTPHTLPFDVTWTGVVDCEEDEQTFTGTLDVIADGVVVATKPVTVTVPACRWHHSVEMICGTEKERDDCQTIVDGRYATAVTIYNPTTCAVTIVKYFAPLVLDGKPVGREPRTVRARPFAKLVLEPGTATMDDCCSLEEAIGHKGPDLDLGVLDIVADHPLEVTVTHTASGAGRAASSIDSRTIRPRMA</sequence>
<organism evidence="2 3">
    <name type="scientific">Kribbella soli</name>
    <dbReference type="NCBI Taxonomy" id="1124743"/>
    <lineage>
        <taxon>Bacteria</taxon>
        <taxon>Bacillati</taxon>
        <taxon>Actinomycetota</taxon>
        <taxon>Actinomycetes</taxon>
        <taxon>Propionibacteriales</taxon>
        <taxon>Kribbellaceae</taxon>
        <taxon>Kribbella</taxon>
    </lineage>
</organism>
<dbReference type="InterPro" id="IPR036465">
    <property type="entry name" value="vWFA_dom_sf"/>
</dbReference>
<dbReference type="Pfam" id="PF00362">
    <property type="entry name" value="Integrin_beta"/>
    <property type="match status" value="1"/>
</dbReference>
<name>A0A4R0H144_9ACTN</name>
<keyword evidence="3" id="KW-1185">Reference proteome</keyword>
<evidence type="ECO:0000259" key="1">
    <source>
        <dbReference type="Pfam" id="PF00362"/>
    </source>
</evidence>
<proteinExistence type="predicted"/>
<dbReference type="RefSeq" id="WP_131348166.1">
    <property type="nucleotide sequence ID" value="NZ_SJJZ01000006.1"/>
</dbReference>
<gene>
    <name evidence="2" type="ORF">E0H45_41550</name>
</gene>
<evidence type="ECO:0000313" key="2">
    <source>
        <dbReference type="EMBL" id="TCC01952.1"/>
    </source>
</evidence>
<dbReference type="SUPFAM" id="SSF53300">
    <property type="entry name" value="vWA-like"/>
    <property type="match status" value="1"/>
</dbReference>